<dbReference type="Gene3D" id="3.40.50.1240">
    <property type="entry name" value="Phosphoglycerate mutase-like"/>
    <property type="match status" value="1"/>
</dbReference>
<proteinExistence type="predicted"/>
<dbReference type="AlphaFoldDB" id="A0A0K0DYH6"/>
<dbReference type="SUPFAM" id="SSF53254">
    <property type="entry name" value="Phosphoglycerate mutase-like"/>
    <property type="match status" value="1"/>
</dbReference>
<dbReference type="Proteomes" id="UP000035681">
    <property type="component" value="Unplaced"/>
</dbReference>
<evidence type="ECO:0000313" key="1">
    <source>
        <dbReference type="Proteomes" id="UP000035681"/>
    </source>
</evidence>
<evidence type="ECO:0000313" key="2">
    <source>
        <dbReference type="WBParaSite" id="SSTP_0000229200.1"/>
    </source>
</evidence>
<dbReference type="GO" id="GO:0016791">
    <property type="term" value="F:phosphatase activity"/>
    <property type="evidence" value="ECO:0007669"/>
    <property type="project" value="UniProtKB-ARBA"/>
</dbReference>
<name>A0A0K0DYH6_STRER</name>
<organism evidence="2">
    <name type="scientific">Strongyloides stercoralis</name>
    <name type="common">Threadworm</name>
    <dbReference type="NCBI Taxonomy" id="6248"/>
    <lineage>
        <taxon>Eukaryota</taxon>
        <taxon>Metazoa</taxon>
        <taxon>Ecdysozoa</taxon>
        <taxon>Nematoda</taxon>
        <taxon>Chromadorea</taxon>
        <taxon>Rhabditida</taxon>
        <taxon>Tylenchina</taxon>
        <taxon>Panagrolaimomorpha</taxon>
        <taxon>Strongyloidoidea</taxon>
        <taxon>Strongyloididae</taxon>
        <taxon>Strongyloides</taxon>
    </lineage>
</organism>
<dbReference type="InterPro" id="IPR013078">
    <property type="entry name" value="His_Pase_superF_clade-1"/>
</dbReference>
<accession>A0A0K0DYH6</accession>
<dbReference type="STRING" id="6248.A0A0K0DYH6"/>
<dbReference type="WBParaSite" id="TCONS_00006525.p1">
    <property type="protein sequence ID" value="TCONS_00006525.p1"/>
    <property type="gene ID" value="XLOC_004667"/>
</dbReference>
<keyword evidence="1" id="KW-1185">Reference proteome</keyword>
<dbReference type="CDD" id="cd07067">
    <property type="entry name" value="HP_PGM_like"/>
    <property type="match status" value="1"/>
</dbReference>
<reference evidence="2" key="1">
    <citation type="submission" date="2015-08" db="UniProtKB">
        <authorList>
            <consortium name="WormBaseParasite"/>
        </authorList>
    </citation>
    <scope>IDENTIFICATION</scope>
</reference>
<dbReference type="PANTHER" id="PTHR16469">
    <property type="entry name" value="UBIQUITIN-ASSOCIATED AND SH3 DOMAIN-CONTAINING BA-RELATED"/>
    <property type="match status" value="1"/>
</dbReference>
<dbReference type="InterPro" id="IPR051710">
    <property type="entry name" value="Phosphatase_SH3-domain"/>
</dbReference>
<dbReference type="InterPro" id="IPR029033">
    <property type="entry name" value="His_PPase_superfam"/>
</dbReference>
<protein>
    <submittedName>
        <fullName evidence="2">Protein UBASH3A-like protein</fullName>
    </submittedName>
</protein>
<dbReference type="Pfam" id="PF00300">
    <property type="entry name" value="His_Phos_1"/>
    <property type="match status" value="1"/>
</dbReference>
<sequence length="354" mass="41367">MTEKTRKSQLYSTYPICVCTFPNHRNNCVIWNDTVFNKEIEDFNKGLKTPVSVKSSIQPSNIKDRFIKNKKSTKEDLQLLVPRRFIFIRHGERLDYVFPEWFDNMITTKKYTLTDLNQPDSLCHLNRDLEEFKFDTPLTNIGNIMSQLIGRNLYENSFVPDFIYCSPALRCIQTASLIRIGAKSKALIRIEPGLYEENIWVSSCNKTSPCMTIEQLAKSSISGIDYDYKPFIQINELFSKLENYTEYNARVQMTIDKLIKKHDKDNSKKDKTFLIVGHASTVDVAIGNFSYPKRKITKEEGKDITKFIPYHGSVMIERNKDGDWEKNFQCLKCYSMYKFDNTCDIKFILRDIVK</sequence>
<dbReference type="PANTHER" id="PTHR16469:SF5">
    <property type="entry name" value="PHOSPHOGLYCERATE MUTASE FAMILY PROTEIN"/>
    <property type="match status" value="1"/>
</dbReference>
<dbReference type="WBParaSite" id="SSTP_0000229200.1">
    <property type="protein sequence ID" value="SSTP_0000229200.1"/>
    <property type="gene ID" value="SSTP_0000229200"/>
</dbReference>